<dbReference type="EMBL" id="BLAH01000172">
    <property type="protein sequence ID" value="GES40049.1"/>
    <property type="molecule type" value="Genomic_DNA"/>
</dbReference>
<accession>N1LXJ0</accession>
<dbReference type="Pfam" id="PF07729">
    <property type="entry name" value="FCD"/>
    <property type="match status" value="1"/>
</dbReference>
<dbReference type="AlphaFoldDB" id="A0A059MK64"/>
<dbReference type="GeneID" id="83618877"/>
<dbReference type="InterPro" id="IPR036390">
    <property type="entry name" value="WH_DNA-bd_sf"/>
</dbReference>
<dbReference type="Gene3D" id="1.20.120.530">
    <property type="entry name" value="GntR ligand-binding domain-like"/>
    <property type="match status" value="1"/>
</dbReference>
<evidence type="ECO:0000259" key="4">
    <source>
        <dbReference type="PROSITE" id="PS50949"/>
    </source>
</evidence>
<reference evidence="6" key="3">
    <citation type="submission" date="2022-09" db="EMBL/GenBank/DDBJ databases">
        <title>The genome sequence of Rhodococcus aetherivorans N1.</title>
        <authorList>
            <person name="Jiang W."/>
        </authorList>
    </citation>
    <scope>NUCLEOTIDE SEQUENCE</scope>
    <source>
        <strain evidence="6">N1</strain>
    </source>
</reference>
<keyword evidence="3" id="KW-0804">Transcription</keyword>
<gene>
    <name evidence="6" type="ORF">OCS65_00625</name>
    <name evidence="5" type="ORF">RAJCM14343_5327</name>
</gene>
<protein>
    <submittedName>
        <fullName evidence="6">GntR family transcriptional regulator</fullName>
    </submittedName>
    <submittedName>
        <fullName evidence="5">Transcriptional regulator, GntR family</fullName>
    </submittedName>
</protein>
<dbReference type="SMART" id="SM00345">
    <property type="entry name" value="HTH_GNTR"/>
    <property type="match status" value="1"/>
</dbReference>
<keyword evidence="1" id="KW-0805">Transcription regulation</keyword>
<dbReference type="SUPFAM" id="SSF48008">
    <property type="entry name" value="GntR ligand-binding domain-like"/>
    <property type="match status" value="1"/>
</dbReference>
<dbReference type="PRINTS" id="PR00035">
    <property type="entry name" value="HTHGNTR"/>
</dbReference>
<dbReference type="GO" id="GO:0003677">
    <property type="term" value="F:DNA binding"/>
    <property type="evidence" value="ECO:0007669"/>
    <property type="project" value="UniProtKB-KW"/>
</dbReference>
<dbReference type="Proteomes" id="UP000325466">
    <property type="component" value="Unassembled WGS sequence"/>
</dbReference>
<evidence type="ECO:0000256" key="3">
    <source>
        <dbReference type="ARBA" id="ARBA00023163"/>
    </source>
</evidence>
<dbReference type="SMART" id="SM00895">
    <property type="entry name" value="FCD"/>
    <property type="match status" value="1"/>
</dbReference>
<feature type="domain" description="HTH gntR-type" evidence="4">
    <location>
        <begin position="13"/>
        <end position="83"/>
    </location>
</feature>
<dbReference type="SUPFAM" id="SSF46785">
    <property type="entry name" value="Winged helix' DNA-binding domain"/>
    <property type="match status" value="1"/>
</dbReference>
<name>A0A059MK64_9NOCA</name>
<dbReference type="PANTHER" id="PTHR43537:SF5">
    <property type="entry name" value="UXU OPERON TRANSCRIPTIONAL REGULATOR"/>
    <property type="match status" value="1"/>
</dbReference>
<sequence length="250" mass="26828">MPLDGSSTVVRVPKAGELIAASLRRQIITGELHAGEPLPNEAALMERFGVSRPTLREAFRILESEGIITVLRGAHGGARVQAPDGSTAARYTGLLLQYRGVPLADVYRARTELEVDAVGLLAAAPAGRIDTLAELVERGEELLDDPAAFAKYDTEVHRAVMELAGNQTMAALAGMLLDIMDAHNALYLSTRADSAERPGASAALRANRKLVTLLRGDDAEAAQAFWRRHLDSVERYMTGDSATTLVEVLS</sequence>
<dbReference type="PROSITE" id="PS50949">
    <property type="entry name" value="HTH_GNTR"/>
    <property type="match status" value="1"/>
</dbReference>
<dbReference type="InterPro" id="IPR008920">
    <property type="entry name" value="TF_FadR/GntR_C"/>
</dbReference>
<evidence type="ECO:0000256" key="2">
    <source>
        <dbReference type="ARBA" id="ARBA00023125"/>
    </source>
</evidence>
<evidence type="ECO:0000313" key="8">
    <source>
        <dbReference type="Proteomes" id="UP001163947"/>
    </source>
</evidence>
<dbReference type="Gene3D" id="1.10.10.10">
    <property type="entry name" value="Winged helix-like DNA-binding domain superfamily/Winged helix DNA-binding domain"/>
    <property type="match status" value="1"/>
</dbReference>
<accession>A0A059MK64</accession>
<reference evidence="5" key="2">
    <citation type="submission" date="2019-10" db="EMBL/GenBank/DDBJ databases">
        <title>Draft genome sequence of Rhodococcus aetherivorans JCM 14343.</title>
        <authorList>
            <person name="Inoue D."/>
            <person name="Nakazawa M."/>
            <person name="Yamamoto N."/>
            <person name="Sei K."/>
            <person name="Ike M."/>
        </authorList>
    </citation>
    <scope>NUCLEOTIDE SEQUENCE</scope>
    <source>
        <strain evidence="5">JCM 14343</strain>
    </source>
</reference>
<evidence type="ECO:0000313" key="5">
    <source>
        <dbReference type="EMBL" id="GES40049.1"/>
    </source>
</evidence>
<evidence type="ECO:0000313" key="7">
    <source>
        <dbReference type="Proteomes" id="UP000325466"/>
    </source>
</evidence>
<dbReference type="EMBL" id="CP106982">
    <property type="protein sequence ID" value="UYF94316.1"/>
    <property type="molecule type" value="Genomic_DNA"/>
</dbReference>
<proteinExistence type="predicted"/>
<dbReference type="RefSeq" id="WP_006931543.1">
    <property type="nucleotide sequence ID" value="NZ_BAAAYP010000075.1"/>
</dbReference>
<keyword evidence="7" id="KW-1185">Reference proteome</keyword>
<dbReference type="InterPro" id="IPR011711">
    <property type="entry name" value="GntR_C"/>
</dbReference>
<dbReference type="PANTHER" id="PTHR43537">
    <property type="entry name" value="TRANSCRIPTIONAL REGULATOR, GNTR FAMILY"/>
    <property type="match status" value="1"/>
</dbReference>
<dbReference type="InterPro" id="IPR000524">
    <property type="entry name" value="Tscrpt_reg_HTH_GntR"/>
</dbReference>
<organism evidence="6 8">
    <name type="scientific">Rhodococcus aetherivorans</name>
    <dbReference type="NCBI Taxonomy" id="191292"/>
    <lineage>
        <taxon>Bacteria</taxon>
        <taxon>Bacillati</taxon>
        <taxon>Actinomycetota</taxon>
        <taxon>Actinomycetes</taxon>
        <taxon>Mycobacteriales</taxon>
        <taxon>Nocardiaceae</taxon>
        <taxon>Rhodococcus</taxon>
    </lineage>
</organism>
<dbReference type="InterPro" id="IPR036388">
    <property type="entry name" value="WH-like_DNA-bd_sf"/>
</dbReference>
<keyword evidence="2" id="KW-0238">DNA-binding</keyword>
<reference evidence="5 7" key="1">
    <citation type="journal article" date="2018" name="Biodegradation">
        <title>1,4-Dioxane degradation characteristics of Rhodococcus aetherivorans JCM 14343.</title>
        <authorList>
            <person name="Inoue D."/>
            <person name="Tsunoda T."/>
            <person name="Yamamoto N."/>
            <person name="Ike M."/>
            <person name="Sei K."/>
        </authorList>
    </citation>
    <scope>NUCLEOTIDE SEQUENCE [LARGE SCALE GENOMIC DNA]</scope>
    <source>
        <strain evidence="5 7">JCM 14343</strain>
    </source>
</reference>
<dbReference type="CDD" id="cd07377">
    <property type="entry name" value="WHTH_GntR"/>
    <property type="match status" value="1"/>
</dbReference>
<evidence type="ECO:0000256" key="1">
    <source>
        <dbReference type="ARBA" id="ARBA00023015"/>
    </source>
</evidence>
<dbReference type="Proteomes" id="UP001163947">
    <property type="component" value="Chromosome"/>
</dbReference>
<dbReference type="GO" id="GO:0003700">
    <property type="term" value="F:DNA-binding transcription factor activity"/>
    <property type="evidence" value="ECO:0007669"/>
    <property type="project" value="InterPro"/>
</dbReference>
<dbReference type="Pfam" id="PF00392">
    <property type="entry name" value="GntR"/>
    <property type="match status" value="1"/>
</dbReference>
<evidence type="ECO:0000313" key="6">
    <source>
        <dbReference type="EMBL" id="UYF94316.1"/>
    </source>
</evidence>